<gene>
    <name evidence="1" type="ORF">F4V44_16145</name>
</gene>
<dbReference type="EMBL" id="VYKL01000025">
    <property type="protein sequence ID" value="KAA9022049.1"/>
    <property type="molecule type" value="Genomic_DNA"/>
</dbReference>
<reference evidence="1 2" key="1">
    <citation type="submission" date="2019-09" db="EMBL/GenBank/DDBJ databases">
        <title>Whole genome sequences of isolates from the Mars Exploration Rovers.</title>
        <authorList>
            <person name="Seuylemezian A."/>
            <person name="Vaishampayan P."/>
        </authorList>
    </citation>
    <scope>NUCLEOTIDE SEQUENCE [LARGE SCALE GENOMIC DNA]</scope>
    <source>
        <strain evidence="1 2">MER_TA_151</strain>
    </source>
</reference>
<dbReference type="Proteomes" id="UP000326671">
    <property type="component" value="Unassembled WGS sequence"/>
</dbReference>
<keyword evidence="2" id="KW-1185">Reference proteome</keyword>
<organism evidence="1 2">
    <name type="scientific">Niallia endozanthoxylica</name>
    <dbReference type="NCBI Taxonomy" id="2036016"/>
    <lineage>
        <taxon>Bacteria</taxon>
        <taxon>Bacillati</taxon>
        <taxon>Bacillota</taxon>
        <taxon>Bacilli</taxon>
        <taxon>Bacillales</taxon>
        <taxon>Bacillaceae</taxon>
        <taxon>Niallia</taxon>
    </lineage>
</organism>
<evidence type="ECO:0000313" key="1">
    <source>
        <dbReference type="EMBL" id="KAA9022049.1"/>
    </source>
</evidence>
<accession>A0A5J5HNU1</accession>
<comment type="caution">
    <text evidence="1">The sequence shown here is derived from an EMBL/GenBank/DDBJ whole genome shotgun (WGS) entry which is preliminary data.</text>
</comment>
<dbReference type="AlphaFoldDB" id="A0A5J5HNU1"/>
<evidence type="ECO:0000313" key="2">
    <source>
        <dbReference type="Proteomes" id="UP000326671"/>
    </source>
</evidence>
<sequence>MDIALMSMAGSVAASMSVMKKARDQVEGNTYFINKMTGVSDIQALQHAAQPHLRGNVDIKV</sequence>
<dbReference type="OrthoDB" id="1924973at2"/>
<proteinExistence type="predicted"/>
<name>A0A5J5HNU1_9BACI</name>
<protein>
    <submittedName>
        <fullName evidence="1">Putative motility protein</fullName>
    </submittedName>
</protein>